<sequence>MELMGILNIPISSKGEKDNRRVRYIGSYDTESEYFHEIGQSIALKMAVETVGADAQISHPLLKWRKTGKWKYTLWNAMAMFYDTRSNVYSAKYPFADFLFRTLYSDKSHFVSGRLAKPFIYNFSGRNEKQLQAYIRYHSLENALQDREVAPNILYHTVRENLFELTNYLGPKISLDSLFMRLEEVYHKQQGIISLEQLAKELKIEGNIRDVFDKWLRSGHNQYFAVKDLTRNFYPGDEDHPNGWVEIKGKVMNRGKEGGFVFMKLITGRGKENYGCYIKPGEAKAFRSISTAEGLYYPSAVLNTGMAINRPNEFSFIYNELPYSGSKVENPAGWIDMDTSAFQPSHKEIIVDNLDPDFSYDDRANQTLFQKWFGVKRTGDLYTKNMEERFWNPLVCKNFYGKTKKTAMKRHWSLLSMELIKQYGQIRVNGCVLHGNMGRNFYTGRSKVPYGFYSPSNHQIGYSLGTFGGNRNNSYGHVTFGRHSAKLIDVINFNVINLRSDFGTIHIKCLLYIQPEITQTFIMK</sequence>
<proteinExistence type="predicted"/>
<dbReference type="AlphaFoldDB" id="A0A0C3RD53"/>
<gene>
    <name evidence="1" type="ORF">BA92_12045</name>
</gene>
<organism evidence="1 2">
    <name type="scientific">Sanguibacteroides justesenii</name>
    <dbReference type="NCBI Taxonomy" id="1547597"/>
    <lineage>
        <taxon>Bacteria</taxon>
        <taxon>Pseudomonadati</taxon>
        <taxon>Bacteroidota</taxon>
        <taxon>Bacteroidia</taxon>
        <taxon>Bacteroidales</taxon>
        <taxon>Porphyromonadaceae</taxon>
        <taxon>Sanguibacteroides</taxon>
    </lineage>
</organism>
<dbReference type="Proteomes" id="UP000031980">
    <property type="component" value="Unassembled WGS sequence"/>
</dbReference>
<name>A0A0C3RD53_9PORP</name>
<dbReference type="EMBL" id="JPIU01000040">
    <property type="protein sequence ID" value="KIO44101.1"/>
    <property type="molecule type" value="Genomic_DNA"/>
</dbReference>
<keyword evidence="2" id="KW-1185">Reference proteome</keyword>
<reference evidence="1 2" key="1">
    <citation type="submission" date="2014-07" db="EMBL/GenBank/DDBJ databases">
        <title>Porphyromonadaceae bacterium OUH 308042 = ATCC BAA-2681 = DSM 28342 draft genome.</title>
        <authorList>
            <person name="Sydenham T.V."/>
            <person name="Hasman H."/>
            <person name="Justensen U.S."/>
        </authorList>
    </citation>
    <scope>NUCLEOTIDE SEQUENCE [LARGE SCALE GENOMIC DNA]</scope>
    <source>
        <strain evidence="1 2">OUH 308042</strain>
    </source>
</reference>
<accession>A0A0C3RD53</accession>
<evidence type="ECO:0000313" key="1">
    <source>
        <dbReference type="EMBL" id="KIO44101.1"/>
    </source>
</evidence>
<evidence type="ECO:0000313" key="2">
    <source>
        <dbReference type="Proteomes" id="UP000031980"/>
    </source>
</evidence>
<protein>
    <submittedName>
        <fullName evidence="1">Uncharacterized protein</fullName>
    </submittedName>
</protein>
<comment type="caution">
    <text evidence="1">The sequence shown here is derived from an EMBL/GenBank/DDBJ whole genome shotgun (WGS) entry which is preliminary data.</text>
</comment>